<dbReference type="InterPro" id="IPR008207">
    <property type="entry name" value="Sig_transdc_His_kin_Hpt_dom"/>
</dbReference>
<name>A0A9W7NNS1_9PROT</name>
<dbReference type="SUPFAM" id="SSF47226">
    <property type="entry name" value="Histidine-containing phosphotransfer domain, HPT domain"/>
    <property type="match status" value="1"/>
</dbReference>
<dbReference type="Gene3D" id="1.20.120.160">
    <property type="entry name" value="HPT domain"/>
    <property type="match status" value="1"/>
</dbReference>
<evidence type="ECO:0000313" key="5">
    <source>
        <dbReference type="EMBL" id="KAA0684035.1"/>
    </source>
</evidence>
<evidence type="ECO:0000256" key="3">
    <source>
        <dbReference type="SAM" id="MobiDB-lite"/>
    </source>
</evidence>
<dbReference type="Pfam" id="PF01627">
    <property type="entry name" value="Hpt"/>
    <property type="match status" value="1"/>
</dbReference>
<dbReference type="AlphaFoldDB" id="A0A9W7NNS1"/>
<proteinExistence type="predicted"/>
<evidence type="ECO:0000256" key="1">
    <source>
        <dbReference type="ARBA" id="ARBA00023012"/>
    </source>
</evidence>
<feature type="modified residue" description="Phosphohistidine" evidence="2">
    <location>
        <position position="92"/>
    </location>
</feature>
<gene>
    <name evidence="5" type="ORF">DS843_00930</name>
</gene>
<keyword evidence="1" id="KW-0902">Two-component regulatory system</keyword>
<dbReference type="OrthoDB" id="9977088at2"/>
<keyword evidence="2" id="KW-0597">Phosphoprotein</keyword>
<feature type="region of interest" description="Disordered" evidence="3">
    <location>
        <begin position="1"/>
        <end position="31"/>
    </location>
</feature>
<comment type="caution">
    <text evidence="5">The sequence shown here is derived from an EMBL/GenBank/DDBJ whole genome shotgun (WGS) entry which is preliminary data.</text>
</comment>
<dbReference type="EMBL" id="QOKW01000001">
    <property type="protein sequence ID" value="KAA0684035.1"/>
    <property type="molecule type" value="Genomic_DNA"/>
</dbReference>
<accession>A0A9W7NNS1</accession>
<evidence type="ECO:0000259" key="4">
    <source>
        <dbReference type="PROSITE" id="PS50894"/>
    </source>
</evidence>
<feature type="domain" description="HPt" evidence="4">
    <location>
        <begin position="53"/>
        <end position="146"/>
    </location>
</feature>
<keyword evidence="6" id="KW-1185">Reference proteome</keyword>
<evidence type="ECO:0000313" key="6">
    <source>
        <dbReference type="Proteomes" id="UP000480854"/>
    </source>
</evidence>
<dbReference type="GO" id="GO:0000160">
    <property type="term" value="P:phosphorelay signal transduction system"/>
    <property type="evidence" value="ECO:0007669"/>
    <property type="project" value="UniProtKB-KW"/>
</dbReference>
<protein>
    <recommendedName>
        <fullName evidence="4">HPt domain-containing protein</fullName>
    </recommendedName>
</protein>
<dbReference type="Proteomes" id="UP000480854">
    <property type="component" value="Unassembled WGS sequence"/>
</dbReference>
<feature type="compositionally biased region" description="Low complexity" evidence="3">
    <location>
        <begin position="11"/>
        <end position="22"/>
    </location>
</feature>
<reference evidence="5 6" key="1">
    <citation type="submission" date="2018-07" db="EMBL/GenBank/DDBJ databases">
        <title>Genome sequence of Azospirillum sp. ATCC 49961.</title>
        <authorList>
            <person name="Sant'Anna F.H."/>
            <person name="Baldani J.I."/>
            <person name="Zilli J.E."/>
            <person name="Reis V.M."/>
            <person name="Hartmann A."/>
            <person name="Cruz L."/>
            <person name="de Souza E.M."/>
            <person name="de Oliveira Pedrosa F."/>
            <person name="Passaglia L.M.P."/>
        </authorList>
    </citation>
    <scope>NUCLEOTIDE SEQUENCE [LARGE SCALE GENOMIC DNA]</scope>
    <source>
        <strain evidence="5 6">ATCC 49961</strain>
    </source>
</reference>
<organism evidence="5 6">
    <name type="scientific">Roseomonas genomospecies 6</name>
    <dbReference type="NCBI Taxonomy" id="214106"/>
    <lineage>
        <taxon>Bacteria</taxon>
        <taxon>Pseudomonadati</taxon>
        <taxon>Pseudomonadota</taxon>
        <taxon>Alphaproteobacteria</taxon>
        <taxon>Acetobacterales</taxon>
        <taxon>Roseomonadaceae</taxon>
        <taxon>Roseomonas</taxon>
    </lineage>
</organism>
<dbReference type="GO" id="GO:0004672">
    <property type="term" value="F:protein kinase activity"/>
    <property type="evidence" value="ECO:0007669"/>
    <property type="project" value="UniProtKB-ARBA"/>
</dbReference>
<sequence>MPCPAGSRAVPQPQLQPQFKPLANRAEPRPPESVLFDRDILDVEPMLRNFGGFGPTVSMLYALFLENADELSRRLKERLAAGDLDGARMAAHSAAGAARTAGAGRVAGLFASVEEAALRGDMAVARRDAAALDRALADVKILIARI</sequence>
<dbReference type="InterPro" id="IPR036641">
    <property type="entry name" value="HPT_dom_sf"/>
</dbReference>
<evidence type="ECO:0000256" key="2">
    <source>
        <dbReference type="PROSITE-ProRule" id="PRU00110"/>
    </source>
</evidence>
<dbReference type="PROSITE" id="PS50894">
    <property type="entry name" value="HPT"/>
    <property type="match status" value="1"/>
</dbReference>